<evidence type="ECO:0000313" key="9">
    <source>
        <dbReference type="EMBL" id="KGN59818.1"/>
    </source>
</evidence>
<evidence type="ECO:0000256" key="5">
    <source>
        <dbReference type="ARBA" id="ARBA00023163"/>
    </source>
</evidence>
<evidence type="ECO:0000256" key="3">
    <source>
        <dbReference type="ARBA" id="ARBA00023015"/>
    </source>
</evidence>
<evidence type="ECO:0000313" key="10">
    <source>
        <dbReference type="Proteomes" id="UP000029981"/>
    </source>
</evidence>
<proteinExistence type="inferred from homology"/>
<dbReference type="eggNOG" id="ENOG502RYJY">
    <property type="taxonomic scope" value="Eukaryota"/>
</dbReference>
<keyword evidence="4 7" id="KW-0010">Activator</keyword>
<organism evidence="9 10">
    <name type="scientific">Cucumis sativus</name>
    <name type="common">Cucumber</name>
    <dbReference type="NCBI Taxonomy" id="3659"/>
    <lineage>
        <taxon>Eukaryota</taxon>
        <taxon>Viridiplantae</taxon>
        <taxon>Streptophyta</taxon>
        <taxon>Embryophyta</taxon>
        <taxon>Tracheophyta</taxon>
        <taxon>Spermatophyta</taxon>
        <taxon>Magnoliopsida</taxon>
        <taxon>eudicotyledons</taxon>
        <taxon>Gunneridae</taxon>
        <taxon>Pentapetalae</taxon>
        <taxon>rosids</taxon>
        <taxon>fabids</taxon>
        <taxon>Cucurbitales</taxon>
        <taxon>Cucurbitaceae</taxon>
        <taxon>Benincaseae</taxon>
        <taxon>Cucumis</taxon>
    </lineage>
</organism>
<reference evidence="9 10" key="4">
    <citation type="journal article" date="2011" name="BMC Genomics">
        <title>RNA-Seq improves annotation of protein-coding genes in the cucumber genome.</title>
        <authorList>
            <person name="Li Z."/>
            <person name="Zhang Z."/>
            <person name="Yan P."/>
            <person name="Huang S."/>
            <person name="Fei Z."/>
            <person name="Lin K."/>
        </authorList>
    </citation>
    <scope>NUCLEOTIDE SEQUENCE [LARGE SCALE GENOMIC DNA]</scope>
    <source>
        <strain evidence="10">cv. 9930</strain>
    </source>
</reference>
<comment type="function">
    <text evidence="7">Component of the Mediator complex, a coactivator involved in the regulated transcription of nearly all RNA polymerase II-dependent genes. Mediator functions as a bridge to convey information from gene-specific regulatory proteins to the basal RNA polymerase II transcription machinery. Mediator is recruited to promoters by direct interactions with regulatory proteins and serves as a scaffold for the assembly of a functional preinitiation complex with RNA polymerase II and the general transcription factors.</text>
</comment>
<evidence type="ECO:0000256" key="2">
    <source>
        <dbReference type="ARBA" id="ARBA00008089"/>
    </source>
</evidence>
<keyword evidence="10" id="KW-1185">Reference proteome</keyword>
<comment type="similarity">
    <text evidence="2 7">Belongs to the Mediator complex subunit 9 family.</text>
</comment>
<dbReference type="Gramene" id="KGN59818">
    <property type="protein sequence ID" value="KGN59818"/>
    <property type="gene ID" value="Csa_3G848270"/>
</dbReference>
<dbReference type="GO" id="GO:0006357">
    <property type="term" value="P:regulation of transcription by RNA polymerase II"/>
    <property type="evidence" value="ECO:0007669"/>
    <property type="project" value="InterPro"/>
</dbReference>
<reference evidence="9 10" key="1">
    <citation type="journal article" date="2009" name="Nat. Genet.">
        <title>The genome of the cucumber, Cucumis sativus L.</title>
        <authorList>
            <person name="Huang S."/>
            <person name="Li R."/>
            <person name="Zhang Z."/>
            <person name="Li L."/>
            <person name="Gu X."/>
            <person name="Fan W."/>
            <person name="Lucas W.J."/>
            <person name="Wang X."/>
            <person name="Xie B."/>
            <person name="Ni P."/>
            <person name="Ren Y."/>
            <person name="Zhu H."/>
            <person name="Li J."/>
            <person name="Lin K."/>
            <person name="Jin W."/>
            <person name="Fei Z."/>
            <person name="Li G."/>
            <person name="Staub J."/>
            <person name="Kilian A."/>
            <person name="van der Vossen E.A."/>
            <person name="Wu Y."/>
            <person name="Guo J."/>
            <person name="He J."/>
            <person name="Jia Z."/>
            <person name="Ren Y."/>
            <person name="Tian G."/>
            <person name="Lu Y."/>
            <person name="Ruan J."/>
            <person name="Qian W."/>
            <person name="Wang M."/>
            <person name="Huang Q."/>
            <person name="Li B."/>
            <person name="Xuan Z."/>
            <person name="Cao J."/>
            <person name="Asan"/>
            <person name="Wu Z."/>
            <person name="Zhang J."/>
            <person name="Cai Q."/>
            <person name="Bai Y."/>
            <person name="Zhao B."/>
            <person name="Han Y."/>
            <person name="Li Y."/>
            <person name="Li X."/>
            <person name="Wang S."/>
            <person name="Shi Q."/>
            <person name="Liu S."/>
            <person name="Cho W.K."/>
            <person name="Kim J.Y."/>
            <person name="Xu Y."/>
            <person name="Heller-Uszynska K."/>
            <person name="Miao H."/>
            <person name="Cheng Z."/>
            <person name="Zhang S."/>
            <person name="Wu J."/>
            <person name="Yang Y."/>
            <person name="Kang H."/>
            <person name="Li M."/>
            <person name="Liang H."/>
            <person name="Ren X."/>
            <person name="Shi Z."/>
            <person name="Wen M."/>
            <person name="Jian M."/>
            <person name="Yang H."/>
            <person name="Zhang G."/>
            <person name="Yang Z."/>
            <person name="Chen R."/>
            <person name="Liu S."/>
            <person name="Li J."/>
            <person name="Ma L."/>
            <person name="Liu H."/>
            <person name="Zhou Y."/>
            <person name="Zhao J."/>
            <person name="Fang X."/>
            <person name="Li G."/>
            <person name="Fang L."/>
            <person name="Li Y."/>
            <person name="Liu D."/>
            <person name="Zheng H."/>
            <person name="Zhang Y."/>
            <person name="Qin N."/>
            <person name="Li Z."/>
            <person name="Yang G."/>
            <person name="Yang S."/>
            <person name="Bolund L."/>
            <person name="Kristiansen K."/>
            <person name="Zheng H."/>
            <person name="Li S."/>
            <person name="Zhang X."/>
            <person name="Yang H."/>
            <person name="Wang J."/>
            <person name="Sun R."/>
            <person name="Zhang B."/>
            <person name="Jiang S."/>
            <person name="Wang J."/>
            <person name="Du Y."/>
            <person name="Li S."/>
        </authorList>
    </citation>
    <scope>NUCLEOTIDE SEQUENCE [LARGE SCALE GENOMIC DNA]</scope>
    <source>
        <strain evidence="10">cv. 9930</strain>
    </source>
</reference>
<dbReference type="Proteomes" id="UP000029981">
    <property type="component" value="Chromosome 3"/>
</dbReference>
<dbReference type="InterPro" id="IPR011425">
    <property type="entry name" value="Med9"/>
</dbReference>
<name>A0A0A0LDE7_CUCSA</name>
<dbReference type="GO" id="GO:0016592">
    <property type="term" value="C:mediator complex"/>
    <property type="evidence" value="ECO:0007669"/>
    <property type="project" value="InterPro"/>
</dbReference>
<protein>
    <recommendedName>
        <fullName evidence="7">Mediator of RNA polymerase II transcription subunit 9</fullName>
    </recommendedName>
    <alternativeName>
        <fullName evidence="7">Mediator complex subunit 9</fullName>
    </alternativeName>
</protein>
<comment type="subcellular location">
    <subcellularLocation>
        <location evidence="1 7">Nucleus</location>
    </subcellularLocation>
</comment>
<dbReference type="InterPro" id="IPR038790">
    <property type="entry name" value="Med9_plant"/>
</dbReference>
<dbReference type="Pfam" id="PF07544">
    <property type="entry name" value="Med9"/>
    <property type="match status" value="1"/>
</dbReference>
<keyword evidence="5 7" id="KW-0804">Transcription</keyword>
<sequence>MDFPGGGNWTDAIENGTRDQQSDALVNDLNNHFEKCRQLLNSISGSLSSKAMTVEGQKKKLEEHEQLLSHRRELIGKYKNSVEELVKGEP</sequence>
<evidence type="ECO:0000256" key="1">
    <source>
        <dbReference type="ARBA" id="ARBA00004123"/>
    </source>
</evidence>
<dbReference type="STRING" id="3659.A0A0A0LDE7"/>
<dbReference type="GO" id="GO:0003712">
    <property type="term" value="F:transcription coregulator activity"/>
    <property type="evidence" value="ECO:0007669"/>
    <property type="project" value="InterPro"/>
</dbReference>
<keyword evidence="3 7" id="KW-0805">Transcription regulation</keyword>
<evidence type="ECO:0000256" key="6">
    <source>
        <dbReference type="ARBA" id="ARBA00023242"/>
    </source>
</evidence>
<reference evidence="9 10" key="2">
    <citation type="journal article" date="2009" name="PLoS ONE">
        <title>An integrated genetic and cytogenetic map of the cucumber genome.</title>
        <authorList>
            <person name="Ren Y."/>
            <person name="Zhang Z."/>
            <person name="Liu J."/>
            <person name="Staub J.E."/>
            <person name="Han Y."/>
            <person name="Cheng Z."/>
            <person name="Li X."/>
            <person name="Lu J."/>
            <person name="Miao H."/>
            <person name="Kang H."/>
            <person name="Xie B."/>
            <person name="Gu X."/>
            <person name="Wang X."/>
            <person name="Du Y."/>
            <person name="Jin W."/>
            <person name="Huang S."/>
        </authorList>
    </citation>
    <scope>NUCLEOTIDE SEQUENCE [LARGE SCALE GENOMIC DNA]</scope>
    <source>
        <strain evidence="10">cv. 9930</strain>
    </source>
</reference>
<dbReference type="AlphaFoldDB" id="A0A0A0LDE7"/>
<dbReference type="PANTHER" id="PTHR37188:SF1">
    <property type="entry name" value="MEDIATOR OF RNA POLYMERASE II TRANSCRIPTION SUBUNIT-RELATED"/>
    <property type="match status" value="1"/>
</dbReference>
<reference evidence="9 10" key="3">
    <citation type="journal article" date="2010" name="BMC Genomics">
        <title>Transcriptome sequencing and comparative analysis of cucumber flowers with different sex types.</title>
        <authorList>
            <person name="Guo S."/>
            <person name="Zheng Y."/>
            <person name="Joung J.G."/>
            <person name="Liu S."/>
            <person name="Zhang Z."/>
            <person name="Crasta O.R."/>
            <person name="Sobral B.W."/>
            <person name="Xu Y."/>
            <person name="Huang S."/>
            <person name="Fei Z."/>
        </authorList>
    </citation>
    <scope>NUCLEOTIDE SEQUENCE [LARGE SCALE GENOMIC DNA]</scope>
    <source>
        <strain evidence="10">cv. 9930</strain>
    </source>
</reference>
<dbReference type="EMBL" id="CM002924">
    <property type="protein sequence ID" value="KGN59818.1"/>
    <property type="molecule type" value="Genomic_DNA"/>
</dbReference>
<dbReference type="PANTHER" id="PTHR37188">
    <property type="entry name" value="MEDIATOR OF RNA POLYMERASE II TRANSCRIPTION SUBUNIT-RELATED"/>
    <property type="match status" value="1"/>
</dbReference>
<keyword evidence="6 7" id="KW-0539">Nucleus</keyword>
<gene>
    <name evidence="7" type="primary">MED9</name>
    <name evidence="9" type="ORF">Csa_3G848270</name>
</gene>
<evidence type="ECO:0000256" key="4">
    <source>
        <dbReference type="ARBA" id="ARBA00023159"/>
    </source>
</evidence>
<accession>A0A0A0LDE7</accession>
<evidence type="ECO:0000256" key="7">
    <source>
        <dbReference type="RuleBase" id="RU364145"/>
    </source>
</evidence>
<comment type="subunit">
    <text evidence="7">Component of the Mediator complex.</text>
</comment>
<evidence type="ECO:0000256" key="8">
    <source>
        <dbReference type="SAM" id="MobiDB-lite"/>
    </source>
</evidence>
<feature type="region of interest" description="Disordered" evidence="8">
    <location>
        <begin position="1"/>
        <end position="22"/>
    </location>
</feature>